<comment type="caution">
    <text evidence="1">The sequence shown here is derived from an EMBL/GenBank/DDBJ whole genome shotgun (WGS) entry which is preliminary data.</text>
</comment>
<evidence type="ECO:0000313" key="2">
    <source>
        <dbReference type="Proteomes" id="UP000177704"/>
    </source>
</evidence>
<evidence type="ECO:0000313" key="1">
    <source>
        <dbReference type="EMBL" id="OGL84403.1"/>
    </source>
</evidence>
<proteinExistence type="predicted"/>
<organism evidence="1 2">
    <name type="scientific">Candidatus Uhrbacteria bacterium RIFCSPLOWO2_01_FULL_55_36</name>
    <dbReference type="NCBI Taxonomy" id="1802404"/>
    <lineage>
        <taxon>Bacteria</taxon>
        <taxon>Candidatus Uhriibacteriota</taxon>
    </lineage>
</organism>
<sequence length="65" mass="7830">MKFIKHRRSEQRGSTKRKSAEAFKRFVDFMYAHPQLMQEFPKTIVFRDESVELAFEGDERMDVLC</sequence>
<reference evidence="1 2" key="1">
    <citation type="journal article" date="2016" name="Nat. Commun.">
        <title>Thousands of microbial genomes shed light on interconnected biogeochemical processes in an aquifer system.</title>
        <authorList>
            <person name="Anantharaman K."/>
            <person name="Brown C.T."/>
            <person name="Hug L.A."/>
            <person name="Sharon I."/>
            <person name="Castelle C.J."/>
            <person name="Probst A.J."/>
            <person name="Thomas B.C."/>
            <person name="Singh A."/>
            <person name="Wilkins M.J."/>
            <person name="Karaoz U."/>
            <person name="Brodie E.L."/>
            <person name="Williams K.H."/>
            <person name="Hubbard S.S."/>
            <person name="Banfield J.F."/>
        </authorList>
    </citation>
    <scope>NUCLEOTIDE SEQUENCE [LARGE SCALE GENOMIC DNA]</scope>
</reference>
<dbReference type="EMBL" id="MGEM01000026">
    <property type="protein sequence ID" value="OGL84403.1"/>
    <property type="molecule type" value="Genomic_DNA"/>
</dbReference>
<gene>
    <name evidence="1" type="ORF">A3B36_02270</name>
</gene>
<dbReference type="AlphaFoldDB" id="A0A1F7V1U1"/>
<protein>
    <submittedName>
        <fullName evidence="1">Uncharacterized protein</fullName>
    </submittedName>
</protein>
<dbReference type="Proteomes" id="UP000177704">
    <property type="component" value="Unassembled WGS sequence"/>
</dbReference>
<accession>A0A1F7V1U1</accession>
<name>A0A1F7V1U1_9BACT</name>